<keyword evidence="2" id="KW-0378">Hydrolase</keyword>
<dbReference type="KEGG" id="bsto:C0V70_02815"/>
<dbReference type="EMBL" id="CP025704">
    <property type="protein sequence ID" value="AUN97054.1"/>
    <property type="molecule type" value="Genomic_DNA"/>
</dbReference>
<dbReference type="AlphaFoldDB" id="A0A2K9NQL7"/>
<dbReference type="PANTHER" id="PTHR34477:SF1">
    <property type="entry name" value="UPF0213 PROTEIN YHBQ"/>
    <property type="match status" value="1"/>
</dbReference>
<sequence length="85" mass="9932">MNWYVYVILTTKGKLYTGISTDPERRFVEHLCDSKKGAKYFRTDSPVMIVHLEEFETMSEALKREIAIKKWPASKKRGLIPPEIN</sequence>
<dbReference type="RefSeq" id="WP_102242349.1">
    <property type="nucleotide sequence ID" value="NZ_CP025704.1"/>
</dbReference>
<name>A0A2K9NQL7_BACTC</name>
<protein>
    <submittedName>
        <fullName evidence="2">Endonuclease</fullName>
    </submittedName>
</protein>
<reference evidence="2 3" key="1">
    <citation type="submission" date="2018-01" db="EMBL/GenBank/DDBJ databases">
        <title>Complete genome sequence of Bacteriovorax stolpii DSM12778.</title>
        <authorList>
            <person name="Tang B."/>
            <person name="Chang J."/>
        </authorList>
    </citation>
    <scope>NUCLEOTIDE SEQUENCE [LARGE SCALE GENOMIC DNA]</scope>
    <source>
        <strain evidence="2 3">DSM 12778</strain>
    </source>
</reference>
<dbReference type="CDD" id="cd10456">
    <property type="entry name" value="GIY-YIG_UPF0213"/>
    <property type="match status" value="1"/>
</dbReference>
<dbReference type="Pfam" id="PF01541">
    <property type="entry name" value="GIY-YIG"/>
    <property type="match status" value="1"/>
</dbReference>
<accession>A0A2K9NQL7</accession>
<dbReference type="InterPro" id="IPR000305">
    <property type="entry name" value="GIY-YIG_endonuc"/>
</dbReference>
<evidence type="ECO:0000313" key="3">
    <source>
        <dbReference type="Proteomes" id="UP000235584"/>
    </source>
</evidence>
<keyword evidence="3" id="KW-1185">Reference proteome</keyword>
<organism evidence="2 3">
    <name type="scientific">Bacteriovorax stolpii</name>
    <name type="common">Bdellovibrio stolpii</name>
    <dbReference type="NCBI Taxonomy" id="960"/>
    <lineage>
        <taxon>Bacteria</taxon>
        <taxon>Pseudomonadati</taxon>
        <taxon>Bdellovibrionota</taxon>
        <taxon>Bacteriovoracia</taxon>
        <taxon>Bacteriovoracales</taxon>
        <taxon>Bacteriovoracaceae</taxon>
        <taxon>Bacteriovorax</taxon>
    </lineage>
</organism>
<dbReference type="Proteomes" id="UP000235584">
    <property type="component" value="Chromosome"/>
</dbReference>
<evidence type="ECO:0000256" key="1">
    <source>
        <dbReference type="ARBA" id="ARBA00007435"/>
    </source>
</evidence>
<dbReference type="OrthoDB" id="9797095at2"/>
<dbReference type="InterPro" id="IPR035901">
    <property type="entry name" value="GIY-YIG_endonuc_sf"/>
</dbReference>
<gene>
    <name evidence="2" type="ORF">C0V70_02815</name>
</gene>
<proteinExistence type="inferred from homology"/>
<comment type="similarity">
    <text evidence="1">Belongs to the UPF0213 family.</text>
</comment>
<keyword evidence="2" id="KW-0540">Nuclease</keyword>
<keyword evidence="2" id="KW-0255">Endonuclease</keyword>
<evidence type="ECO:0000313" key="2">
    <source>
        <dbReference type="EMBL" id="AUN97054.1"/>
    </source>
</evidence>
<dbReference type="PROSITE" id="PS50164">
    <property type="entry name" value="GIY_YIG"/>
    <property type="match status" value="1"/>
</dbReference>
<dbReference type="PANTHER" id="PTHR34477">
    <property type="entry name" value="UPF0213 PROTEIN YHBQ"/>
    <property type="match status" value="1"/>
</dbReference>
<dbReference type="SUPFAM" id="SSF82771">
    <property type="entry name" value="GIY-YIG endonuclease"/>
    <property type="match status" value="1"/>
</dbReference>
<dbReference type="InterPro" id="IPR050190">
    <property type="entry name" value="UPF0213_domain"/>
</dbReference>
<dbReference type="Gene3D" id="3.40.1440.10">
    <property type="entry name" value="GIY-YIG endonuclease"/>
    <property type="match status" value="1"/>
</dbReference>
<dbReference type="GO" id="GO:0004519">
    <property type="term" value="F:endonuclease activity"/>
    <property type="evidence" value="ECO:0007669"/>
    <property type="project" value="UniProtKB-KW"/>
</dbReference>